<evidence type="ECO:0000256" key="2">
    <source>
        <dbReference type="SAM" id="Phobius"/>
    </source>
</evidence>
<feature type="region of interest" description="Disordered" evidence="1">
    <location>
        <begin position="317"/>
        <end position="352"/>
    </location>
</feature>
<name>A0A8J6C1I3_9EUKA</name>
<feature type="region of interest" description="Disordered" evidence="1">
    <location>
        <begin position="383"/>
        <end position="407"/>
    </location>
</feature>
<keyword evidence="2" id="KW-1133">Transmembrane helix</keyword>
<comment type="caution">
    <text evidence="3">The sequence shown here is derived from an EMBL/GenBank/DDBJ whole genome shotgun (WGS) entry which is preliminary data.</text>
</comment>
<feature type="transmembrane region" description="Helical" evidence="2">
    <location>
        <begin position="153"/>
        <end position="174"/>
    </location>
</feature>
<feature type="compositionally biased region" description="Polar residues" evidence="1">
    <location>
        <begin position="317"/>
        <end position="329"/>
    </location>
</feature>
<keyword evidence="2" id="KW-0812">Transmembrane</keyword>
<proteinExistence type="predicted"/>
<keyword evidence="2" id="KW-0472">Membrane</keyword>
<dbReference type="EMBL" id="JAHDYR010000001">
    <property type="protein sequence ID" value="KAG9397611.1"/>
    <property type="molecule type" value="Genomic_DNA"/>
</dbReference>
<evidence type="ECO:0000313" key="3">
    <source>
        <dbReference type="EMBL" id="KAG9397611.1"/>
    </source>
</evidence>
<organism evidence="3 4">
    <name type="scientific">Carpediemonas membranifera</name>
    <dbReference type="NCBI Taxonomy" id="201153"/>
    <lineage>
        <taxon>Eukaryota</taxon>
        <taxon>Metamonada</taxon>
        <taxon>Carpediemonas-like organisms</taxon>
        <taxon>Carpediemonas</taxon>
    </lineage>
</organism>
<dbReference type="OrthoDB" id="5376138at2759"/>
<feature type="transmembrane region" description="Helical" evidence="2">
    <location>
        <begin position="206"/>
        <end position="223"/>
    </location>
</feature>
<keyword evidence="4" id="KW-1185">Reference proteome</keyword>
<evidence type="ECO:0000313" key="4">
    <source>
        <dbReference type="Proteomes" id="UP000717585"/>
    </source>
</evidence>
<evidence type="ECO:0000256" key="1">
    <source>
        <dbReference type="SAM" id="MobiDB-lite"/>
    </source>
</evidence>
<feature type="transmembrane region" description="Helical" evidence="2">
    <location>
        <begin position="68"/>
        <end position="93"/>
    </location>
</feature>
<sequence>MSQQYIDAGSFSFFFELSAWPLEHLYNNFLLATFTNNATLTLLLAYIWESVETFGFSVMALFDPATEFELIGDSIIGDIWSAVLAILVVKFIAWRTNNYKRRQWGFIDSIKIITKYIIHHPISAVVMGVSLMIGRVTFWVIPTSGDTRLWALLFHYLADSLTMFVMVFACGGLFAHNLRRAFYSVIFLTLWHIATYQIAMAYVSCILASIVGVGAILALELFVPPIRRKVKEREDPSAAKRNNDSFKMERMLKRLGRWVARDKITQAQLEQWMARNDSISQLTTTLGDVKKRVNSDDTEIIIDSSFAVSSYPTTLTATQSALPSPSNSDGDGEGEAHSPRLSSDDECFGGGNTLPAPLSVDVAGLSPAPPHMAVVVEAEPSGFMSVDDDVPPTPKEIGPSQLLKQRL</sequence>
<gene>
    <name evidence="3" type="ORF">J8273_0741</name>
</gene>
<dbReference type="Proteomes" id="UP000717585">
    <property type="component" value="Unassembled WGS sequence"/>
</dbReference>
<feature type="transmembrane region" description="Helical" evidence="2">
    <location>
        <begin position="121"/>
        <end position="141"/>
    </location>
</feature>
<reference evidence="3" key="1">
    <citation type="submission" date="2021-05" db="EMBL/GenBank/DDBJ databases">
        <title>A free-living protist that lacks canonical eukaryotic 1 DNA replication and segregation systems.</title>
        <authorList>
            <person name="Salas-Leiva D.E."/>
            <person name="Tromer E.C."/>
            <person name="Curtis B.A."/>
            <person name="Jerlstrom-Hultqvist J."/>
            <person name="Kolisko M."/>
            <person name="Yi Z."/>
            <person name="Salas-Leiva J.S."/>
            <person name="Gallot-Lavallee L."/>
            <person name="Kops G.J.P.L."/>
            <person name="Archibald J.M."/>
            <person name="Simpson A.G.B."/>
            <person name="Roger A.J."/>
        </authorList>
    </citation>
    <scope>NUCLEOTIDE SEQUENCE</scope>
    <source>
        <strain evidence="3">BICM</strain>
    </source>
</reference>
<feature type="transmembrane region" description="Helical" evidence="2">
    <location>
        <begin position="181"/>
        <end position="200"/>
    </location>
</feature>
<accession>A0A8J6C1I3</accession>
<dbReference type="AlphaFoldDB" id="A0A8J6C1I3"/>
<protein>
    <submittedName>
        <fullName evidence="3">Uncharacterized protein</fullName>
    </submittedName>
</protein>